<dbReference type="AlphaFoldDB" id="A0AAW8LIJ2"/>
<proteinExistence type="predicted"/>
<reference evidence="1" key="1">
    <citation type="submission" date="2023-07" db="EMBL/GenBank/DDBJ databases">
        <title>Sorghum-associated microbial communities from plants grown in Nebraska, USA.</title>
        <authorList>
            <person name="Schachtman D."/>
        </authorList>
    </citation>
    <scope>NUCLEOTIDE SEQUENCE</scope>
    <source>
        <strain evidence="1">BE44</strain>
    </source>
</reference>
<gene>
    <name evidence="1" type="ORF">J2X86_001378</name>
</gene>
<accession>A0AAW8LIJ2</accession>
<protein>
    <submittedName>
        <fullName evidence="1">Uncharacterized protein</fullName>
    </submittedName>
</protein>
<comment type="caution">
    <text evidence="1">The sequence shown here is derived from an EMBL/GenBank/DDBJ whole genome shotgun (WGS) entry which is preliminary data.</text>
</comment>
<evidence type="ECO:0000313" key="1">
    <source>
        <dbReference type="EMBL" id="MDR6629340.1"/>
    </source>
</evidence>
<name>A0AAW8LIJ2_ACILW</name>
<organism evidence="1 2">
    <name type="scientific">Acinetobacter lwoffii</name>
    <dbReference type="NCBI Taxonomy" id="28090"/>
    <lineage>
        <taxon>Bacteria</taxon>
        <taxon>Pseudomonadati</taxon>
        <taxon>Pseudomonadota</taxon>
        <taxon>Gammaproteobacteria</taxon>
        <taxon>Moraxellales</taxon>
        <taxon>Moraxellaceae</taxon>
        <taxon>Acinetobacter</taxon>
    </lineage>
</organism>
<sequence>MHGYELILLLKTADLGTISMDCLFFKLDFKA</sequence>
<evidence type="ECO:0000313" key="2">
    <source>
        <dbReference type="Proteomes" id="UP001262767"/>
    </source>
</evidence>
<dbReference type="Proteomes" id="UP001262767">
    <property type="component" value="Unassembled WGS sequence"/>
</dbReference>
<dbReference type="EMBL" id="JAVDSC010000004">
    <property type="protein sequence ID" value="MDR6629340.1"/>
    <property type="molecule type" value="Genomic_DNA"/>
</dbReference>